<feature type="region of interest" description="Disordered" evidence="2">
    <location>
        <begin position="1"/>
        <end position="108"/>
    </location>
</feature>
<evidence type="ECO:0000259" key="4">
    <source>
        <dbReference type="Pfam" id="PF08621"/>
    </source>
</evidence>
<dbReference type="Pfam" id="PF08620">
    <property type="entry name" value="RPAP1_C"/>
    <property type="match status" value="1"/>
</dbReference>
<dbReference type="Pfam" id="PF08621">
    <property type="entry name" value="RPAP1_N"/>
    <property type="match status" value="1"/>
</dbReference>
<feature type="compositionally biased region" description="Basic and acidic residues" evidence="2">
    <location>
        <begin position="176"/>
        <end position="186"/>
    </location>
</feature>
<dbReference type="AlphaFoldDB" id="A0A8H7AJ73"/>
<comment type="caution">
    <text evidence="5">The sequence shown here is derived from an EMBL/GenBank/DDBJ whole genome shotgun (WGS) entry which is preliminary data.</text>
</comment>
<dbReference type="OrthoDB" id="348201at2759"/>
<dbReference type="PANTHER" id="PTHR21483">
    <property type="entry name" value="RNA POLYMERASE II-ASSOCIATED PROTEIN 1"/>
    <property type="match status" value="1"/>
</dbReference>
<evidence type="ECO:0000313" key="6">
    <source>
        <dbReference type="Proteomes" id="UP000606974"/>
    </source>
</evidence>
<feature type="domain" description="RPAP1 C-terminal" evidence="3">
    <location>
        <begin position="289"/>
        <end position="356"/>
    </location>
</feature>
<protein>
    <recommendedName>
        <fullName evidence="7">Transcription factor Rba50</fullName>
    </recommendedName>
</protein>
<evidence type="ECO:0000313" key="5">
    <source>
        <dbReference type="EMBL" id="KAF7508399.1"/>
    </source>
</evidence>
<sequence>MSLRGQRFELDLDAEEFTPKPLTSHAAEVASDFSLVGEIKERTPTAAPTAPKPPDSKTGFPAHKKRSTTSAFKQQGGSQNVQSNRPGRLQDRAPAQQIPLQNPPSDRAIAHHISKKYGYSIDAKERQEINEENKQRIAEMSAEDIEEARAELMSSLNPALIDRLLKRANIDEKCEEQNQRTLHTMDSESPPTSPGREAETPNQAQPPAPPSQSDQHLVPPIHFPQPPIDPATFTPLDPSSPSFLEDLKTHYFPSTPHDASSMAWLTDPSAEENQESPYNPDRDNYQISQLRFSFTGALIPPTESLDIPVDQGLHHHGLAPASAGYTVPELAILSRSTMPSQRCVAYQILGRMMYRLGQGQFGVKGGELYEGLWAVVEKERVVEMMMAEANRGAGHASAKAYAVEALWLWRKGCGGDRGVLKEAGTRAK</sequence>
<feature type="compositionally biased region" description="Basic and acidic residues" evidence="2">
    <location>
        <begin position="1"/>
        <end position="10"/>
    </location>
</feature>
<reference evidence="5" key="1">
    <citation type="submission" date="2020-02" db="EMBL/GenBank/DDBJ databases">
        <authorList>
            <person name="Palmer J.M."/>
        </authorList>
    </citation>
    <scope>NUCLEOTIDE SEQUENCE</scope>
    <source>
        <strain evidence="5">EPUS1.4</strain>
        <tissue evidence="5">Thallus</tissue>
    </source>
</reference>
<gene>
    <name evidence="5" type="ORF">GJ744_009252</name>
</gene>
<evidence type="ECO:0000259" key="3">
    <source>
        <dbReference type="Pfam" id="PF08620"/>
    </source>
</evidence>
<dbReference type="Proteomes" id="UP000606974">
    <property type="component" value="Unassembled WGS sequence"/>
</dbReference>
<comment type="similarity">
    <text evidence="1">Belongs to the RPAP1 family.</text>
</comment>
<feature type="compositionally biased region" description="Polar residues" evidence="2">
    <location>
        <begin position="68"/>
        <end position="85"/>
    </location>
</feature>
<name>A0A8H7AJ73_9EURO</name>
<evidence type="ECO:0008006" key="7">
    <source>
        <dbReference type="Google" id="ProtNLM"/>
    </source>
</evidence>
<accession>A0A8H7AJ73</accession>
<keyword evidence="6" id="KW-1185">Reference proteome</keyword>
<feature type="region of interest" description="Disordered" evidence="2">
    <location>
        <begin position="176"/>
        <end position="240"/>
    </location>
</feature>
<dbReference type="InterPro" id="IPR013930">
    <property type="entry name" value="RPAP1_N"/>
</dbReference>
<feature type="domain" description="RPAP1 N-terminal" evidence="4">
    <location>
        <begin position="127"/>
        <end position="172"/>
    </location>
</feature>
<dbReference type="InterPro" id="IPR013929">
    <property type="entry name" value="RPAP1_C"/>
</dbReference>
<dbReference type="InterPro" id="IPR039913">
    <property type="entry name" value="RPAP1/Rba50"/>
</dbReference>
<dbReference type="PANTHER" id="PTHR21483:SF18">
    <property type="entry name" value="RNA POLYMERASE II-ASSOCIATED PROTEIN 1"/>
    <property type="match status" value="1"/>
</dbReference>
<evidence type="ECO:0000256" key="2">
    <source>
        <dbReference type="SAM" id="MobiDB-lite"/>
    </source>
</evidence>
<proteinExistence type="inferred from homology"/>
<evidence type="ECO:0000256" key="1">
    <source>
        <dbReference type="ARBA" id="ARBA00009953"/>
    </source>
</evidence>
<organism evidence="5 6">
    <name type="scientific">Endocarpon pusillum</name>
    <dbReference type="NCBI Taxonomy" id="364733"/>
    <lineage>
        <taxon>Eukaryota</taxon>
        <taxon>Fungi</taxon>
        <taxon>Dikarya</taxon>
        <taxon>Ascomycota</taxon>
        <taxon>Pezizomycotina</taxon>
        <taxon>Eurotiomycetes</taxon>
        <taxon>Chaetothyriomycetidae</taxon>
        <taxon>Verrucariales</taxon>
        <taxon>Verrucariaceae</taxon>
        <taxon>Endocarpon</taxon>
    </lineage>
</organism>
<dbReference type="GO" id="GO:0006366">
    <property type="term" value="P:transcription by RNA polymerase II"/>
    <property type="evidence" value="ECO:0007669"/>
    <property type="project" value="InterPro"/>
</dbReference>
<dbReference type="EMBL" id="JAACFV010000054">
    <property type="protein sequence ID" value="KAF7508399.1"/>
    <property type="molecule type" value="Genomic_DNA"/>
</dbReference>